<feature type="transmembrane region" description="Helical" evidence="5">
    <location>
        <begin position="26"/>
        <end position="45"/>
    </location>
</feature>
<sequence length="240" mass="27469">MIFIVTFILVTFLALFYTGAIRKSNYIFYSIAAVISITTAIYEILRITSNAKLDGILLTLEKASMRGFISISFFILVMYAGALNTRWSITKKLLSIRAELAILGSIILLPHGIIYFARFLILKLPKIMSEGSFPLLYFSYIAVGIIGFIIMIPLFITSIKKIRYEMKGMRWKKLQRWAYLFYILAYVHILLVLLNEKELDWLRLSTYTIIFGGYMTLRLLKSKNAAQVKALKLSANSDLA</sequence>
<evidence type="ECO:0000313" key="8">
    <source>
        <dbReference type="Proteomes" id="UP000011728"/>
    </source>
</evidence>
<dbReference type="InterPro" id="IPR013130">
    <property type="entry name" value="Fe3_Rdtase_TM_dom"/>
</dbReference>
<feature type="transmembrane region" description="Helical" evidence="5">
    <location>
        <begin position="65"/>
        <end position="84"/>
    </location>
</feature>
<dbReference type="KEGG" id="csr:Cspa_c26480"/>
<keyword evidence="4 5" id="KW-0472">Membrane</keyword>
<dbReference type="STRING" id="36745.CLSAP_24680"/>
<dbReference type="Proteomes" id="UP000011728">
    <property type="component" value="Chromosome"/>
</dbReference>
<dbReference type="RefSeq" id="WP_015392732.1">
    <property type="nucleotide sequence ID" value="NC_020291.1"/>
</dbReference>
<dbReference type="EMBL" id="CP004121">
    <property type="protein sequence ID" value="AGF56413.1"/>
    <property type="molecule type" value="Genomic_DNA"/>
</dbReference>
<comment type="subcellular location">
    <subcellularLocation>
        <location evidence="1">Membrane</location>
        <topology evidence="1">Multi-pass membrane protein</topology>
    </subcellularLocation>
</comment>
<dbReference type="OrthoDB" id="3174396at2"/>
<dbReference type="GO" id="GO:0016020">
    <property type="term" value="C:membrane"/>
    <property type="evidence" value="ECO:0007669"/>
    <property type="project" value="UniProtKB-SubCell"/>
</dbReference>
<gene>
    <name evidence="7" type="ORF">Cspa_c26480</name>
</gene>
<dbReference type="PATRIC" id="fig|931276.5.peg.2656"/>
<reference evidence="7 8" key="1">
    <citation type="submission" date="2013-02" db="EMBL/GenBank/DDBJ databases">
        <title>Genome sequence of Clostridium saccharoperbutylacetonicum N1-4(HMT).</title>
        <authorList>
            <person name="Poehlein A."/>
            <person name="Daniel R."/>
        </authorList>
    </citation>
    <scope>NUCLEOTIDE SEQUENCE [LARGE SCALE GENOMIC DNA]</scope>
    <source>
        <strain evidence="8">N1-4(HMT)</strain>
    </source>
</reference>
<feature type="domain" description="Ferric oxidoreductase" evidence="6">
    <location>
        <begin position="67"/>
        <end position="185"/>
    </location>
</feature>
<feature type="transmembrane region" description="Helical" evidence="5">
    <location>
        <begin position="201"/>
        <end position="220"/>
    </location>
</feature>
<dbReference type="eggNOG" id="COG2717">
    <property type="taxonomic scope" value="Bacteria"/>
</dbReference>
<evidence type="ECO:0000256" key="3">
    <source>
        <dbReference type="ARBA" id="ARBA00022989"/>
    </source>
</evidence>
<accession>M1MJB2</accession>
<evidence type="ECO:0000256" key="4">
    <source>
        <dbReference type="ARBA" id="ARBA00023136"/>
    </source>
</evidence>
<protein>
    <recommendedName>
        <fullName evidence="6">Ferric oxidoreductase domain-containing protein</fullName>
    </recommendedName>
</protein>
<name>M1MJB2_9CLOT</name>
<feature type="transmembrane region" description="Helical" evidence="5">
    <location>
        <begin position="137"/>
        <end position="156"/>
    </location>
</feature>
<dbReference type="Pfam" id="PF01794">
    <property type="entry name" value="Ferric_reduct"/>
    <property type="match status" value="1"/>
</dbReference>
<dbReference type="HOGENOM" id="CLU_100156_0_0_9"/>
<proteinExistence type="predicted"/>
<feature type="transmembrane region" description="Helical" evidence="5">
    <location>
        <begin position="177"/>
        <end position="195"/>
    </location>
</feature>
<feature type="transmembrane region" description="Helical" evidence="5">
    <location>
        <begin position="6"/>
        <end position="21"/>
    </location>
</feature>
<evidence type="ECO:0000256" key="1">
    <source>
        <dbReference type="ARBA" id="ARBA00004141"/>
    </source>
</evidence>
<keyword evidence="8" id="KW-1185">Reference proteome</keyword>
<dbReference type="AlphaFoldDB" id="M1MJB2"/>
<evidence type="ECO:0000256" key="2">
    <source>
        <dbReference type="ARBA" id="ARBA00022692"/>
    </source>
</evidence>
<organism evidence="7 8">
    <name type="scientific">Clostridium saccharoperbutylacetonicum N1-4(HMT)</name>
    <dbReference type="NCBI Taxonomy" id="931276"/>
    <lineage>
        <taxon>Bacteria</taxon>
        <taxon>Bacillati</taxon>
        <taxon>Bacillota</taxon>
        <taxon>Clostridia</taxon>
        <taxon>Eubacteriales</taxon>
        <taxon>Clostridiaceae</taxon>
        <taxon>Clostridium</taxon>
    </lineage>
</organism>
<evidence type="ECO:0000256" key="5">
    <source>
        <dbReference type="SAM" id="Phobius"/>
    </source>
</evidence>
<keyword evidence="2 5" id="KW-0812">Transmembrane</keyword>
<keyword evidence="3 5" id="KW-1133">Transmembrane helix</keyword>
<feature type="transmembrane region" description="Helical" evidence="5">
    <location>
        <begin position="96"/>
        <end position="117"/>
    </location>
</feature>
<evidence type="ECO:0000313" key="7">
    <source>
        <dbReference type="EMBL" id="AGF56413.1"/>
    </source>
</evidence>
<evidence type="ECO:0000259" key="6">
    <source>
        <dbReference type="Pfam" id="PF01794"/>
    </source>
</evidence>